<evidence type="ECO:0000313" key="2">
    <source>
        <dbReference type="EMBL" id="CAD0113936.1"/>
    </source>
</evidence>
<dbReference type="EMBL" id="CAINUL010000016">
    <property type="protein sequence ID" value="CAD0113936.1"/>
    <property type="molecule type" value="Genomic_DNA"/>
</dbReference>
<comment type="caution">
    <text evidence="2">The sequence shown here is derived from an EMBL/GenBank/DDBJ whole genome shotgun (WGS) entry which is preliminary data.</text>
</comment>
<keyword evidence="1" id="KW-0378">Hydrolase</keyword>
<evidence type="ECO:0008006" key="4">
    <source>
        <dbReference type="Google" id="ProtNLM"/>
    </source>
</evidence>
<gene>
    <name evidence="2" type="ORF">AWRI4620_LOCUS8191</name>
</gene>
<dbReference type="Gene3D" id="3.40.50.1820">
    <property type="entry name" value="alpha/beta hydrolase"/>
    <property type="match status" value="1"/>
</dbReference>
<accession>A0A9N8KUP8</accession>
<organism evidence="2 3">
    <name type="scientific">Aureobasidium uvarum</name>
    <dbReference type="NCBI Taxonomy" id="2773716"/>
    <lineage>
        <taxon>Eukaryota</taxon>
        <taxon>Fungi</taxon>
        <taxon>Dikarya</taxon>
        <taxon>Ascomycota</taxon>
        <taxon>Pezizomycotina</taxon>
        <taxon>Dothideomycetes</taxon>
        <taxon>Dothideomycetidae</taxon>
        <taxon>Dothideales</taxon>
        <taxon>Saccotheciaceae</taxon>
        <taxon>Aureobasidium</taxon>
    </lineage>
</organism>
<evidence type="ECO:0000313" key="3">
    <source>
        <dbReference type="Proteomes" id="UP000745764"/>
    </source>
</evidence>
<dbReference type="AlphaFoldDB" id="A0A9N8KUP8"/>
<dbReference type="InterPro" id="IPR029058">
    <property type="entry name" value="AB_hydrolase_fold"/>
</dbReference>
<dbReference type="PANTHER" id="PTHR22946">
    <property type="entry name" value="DIENELACTONE HYDROLASE DOMAIN-CONTAINING PROTEIN-RELATED"/>
    <property type="match status" value="1"/>
</dbReference>
<dbReference type="InterPro" id="IPR010520">
    <property type="entry name" value="FrsA-like"/>
</dbReference>
<dbReference type="SUPFAM" id="SSF53474">
    <property type="entry name" value="alpha/beta-Hydrolases"/>
    <property type="match status" value="1"/>
</dbReference>
<proteinExistence type="predicted"/>
<protein>
    <recommendedName>
        <fullName evidence="4">Alpha/beta-hydrolase</fullName>
    </recommendedName>
</protein>
<name>A0A9N8KUP8_9PEZI</name>
<evidence type="ECO:0000256" key="1">
    <source>
        <dbReference type="ARBA" id="ARBA00022801"/>
    </source>
</evidence>
<keyword evidence="3" id="KW-1185">Reference proteome</keyword>
<reference evidence="2" key="1">
    <citation type="submission" date="2020-06" db="EMBL/GenBank/DDBJ databases">
        <authorList>
            <person name="Onetto C."/>
        </authorList>
    </citation>
    <scope>NUCLEOTIDE SEQUENCE</scope>
</reference>
<dbReference type="Proteomes" id="UP000745764">
    <property type="component" value="Unassembled WGS sequence"/>
</dbReference>
<dbReference type="PANTHER" id="PTHR22946:SF12">
    <property type="entry name" value="CONIDIAL PIGMENT BIOSYNTHESIS PROTEIN AYG1 (AFU_ORTHOLOGUE AFUA_2G17550)"/>
    <property type="match status" value="1"/>
</dbReference>
<sequence length="425" mass="47809">MSLTTPTEHKWILGDKFDQVYPHLEGIQALWEKKWAFPCSKSLYPFHDGQFEDFEPVFKTLISKNINSGYTDGYTREFVPTAERLVEDADKLVSSDKDAASALYLRACTVYRIARFPYINSTYKREIYEAQKKAYIKAAGLWDSPIKDVTIPHTAATSADADAVPLYVRLPKDASKSKPCPAVLLMCGLDGHRPDNTTRSDEFLARGWASVIVDIPGTADCPADRKDPEAAERLWTSILDWMAGEAVFDMKRIITWGLSAGGYNAVSTLEPTIYASTQQVLNTDNNQVRAAHTHSDRLAGAIGQGAGTHHFFSREWLEKAQCKEYPWNALPALTEKFGYKDHDDFMDNAQETWSLVKTGVVNLKSCRLLLINGTIDGLMPIEDSMLLSEFGSPKEMRFISHRLHMGKFTILWNKIEVILTCLSHL</sequence>
<dbReference type="Pfam" id="PF06500">
    <property type="entry name" value="FrsA-like"/>
    <property type="match status" value="1"/>
</dbReference>
<dbReference type="InterPro" id="IPR050261">
    <property type="entry name" value="FrsA_esterase"/>
</dbReference>
<dbReference type="GO" id="GO:0016787">
    <property type="term" value="F:hydrolase activity"/>
    <property type="evidence" value="ECO:0007669"/>
    <property type="project" value="UniProtKB-KW"/>
</dbReference>
<dbReference type="OrthoDB" id="5409895at2759"/>